<dbReference type="InterPro" id="IPR002104">
    <property type="entry name" value="Integrase_catalytic"/>
</dbReference>
<reference evidence="5 6" key="1">
    <citation type="submission" date="2018-12" db="EMBL/GenBank/DDBJ databases">
        <title>Marinifilum JC070 sp. nov., a marine bacterium isolated from Yongle Blue Hole in the South China Sea.</title>
        <authorList>
            <person name="Fu T."/>
        </authorList>
    </citation>
    <scope>NUCLEOTIDE SEQUENCE [LARGE SCALE GENOMIC DNA]</scope>
    <source>
        <strain evidence="5 6">JC070</strain>
    </source>
</reference>
<evidence type="ECO:0000259" key="4">
    <source>
        <dbReference type="PROSITE" id="PS51898"/>
    </source>
</evidence>
<dbReference type="Proteomes" id="UP000732105">
    <property type="component" value="Unassembled WGS sequence"/>
</dbReference>
<keyword evidence="2" id="KW-0238">DNA-binding</keyword>
<dbReference type="PANTHER" id="PTHR30349:SF64">
    <property type="entry name" value="PROPHAGE INTEGRASE INTD-RELATED"/>
    <property type="match status" value="1"/>
</dbReference>
<dbReference type="RefSeq" id="WP_171597492.1">
    <property type="nucleotide sequence ID" value="NZ_RZNH01000058.1"/>
</dbReference>
<sequence length="403" mass="47039">MSKSTSILFFARKTTKLKNGESPIFVRITIDGQRLDISLKRSIDSKHWDSKKGKCKGNTLKAKENNRYIQHMNEKILKLINDLEIQEELSCKNLKACLNQEKDEHSIIGIFKKHNERCEKRIGIDMAEGTVERYRTCLKHTQDFIKMQYHLHDLPLGKINHQFICDFEHYFRTERKCSTNTTFKYLKNFKKITNLALANEWMRTDPFAKIKFKMEKVDKEYLDDEELNKLMNKKFEIRRLEVIKDLYIFCCFTGLAFSDVKSLNQEHIVTGIDGNSWIKSKRQKTKIEFEVPLFDIPKAILAKYKNDPVCQIQQKLLPVPSNQKMNAYLKEIADLCGINKNLSTHSARHTFATTVTLGNNLNIKAISKMMGHTNTRMTENYARAGEKLISNEMNKIQGVYQYG</sequence>
<protein>
    <submittedName>
        <fullName evidence="5">Site-specific integrase</fullName>
    </submittedName>
</protein>
<dbReference type="Pfam" id="PF00589">
    <property type="entry name" value="Phage_integrase"/>
    <property type="match status" value="1"/>
</dbReference>
<evidence type="ECO:0000256" key="1">
    <source>
        <dbReference type="ARBA" id="ARBA00008857"/>
    </source>
</evidence>
<dbReference type="SUPFAM" id="SSF56349">
    <property type="entry name" value="DNA breaking-rejoining enzymes"/>
    <property type="match status" value="1"/>
</dbReference>
<organism evidence="5 6">
    <name type="scientific">Marinifilum caeruleilacunae</name>
    <dbReference type="NCBI Taxonomy" id="2499076"/>
    <lineage>
        <taxon>Bacteria</taxon>
        <taxon>Pseudomonadati</taxon>
        <taxon>Bacteroidota</taxon>
        <taxon>Bacteroidia</taxon>
        <taxon>Marinilabiliales</taxon>
        <taxon>Marinifilaceae</taxon>
    </lineage>
</organism>
<dbReference type="Pfam" id="PF13102">
    <property type="entry name" value="Phage_int_SAM_5"/>
    <property type="match status" value="1"/>
</dbReference>
<comment type="caution">
    <text evidence="5">The sequence shown here is derived from an EMBL/GenBank/DDBJ whole genome shotgun (WGS) entry which is preliminary data.</text>
</comment>
<evidence type="ECO:0000256" key="3">
    <source>
        <dbReference type="ARBA" id="ARBA00023172"/>
    </source>
</evidence>
<evidence type="ECO:0000313" key="5">
    <source>
        <dbReference type="EMBL" id="NOU62233.1"/>
    </source>
</evidence>
<keyword evidence="6" id="KW-1185">Reference proteome</keyword>
<dbReference type="InterPro" id="IPR013762">
    <property type="entry name" value="Integrase-like_cat_sf"/>
</dbReference>
<feature type="domain" description="Tyr recombinase" evidence="4">
    <location>
        <begin position="217"/>
        <end position="394"/>
    </location>
</feature>
<dbReference type="CDD" id="cd01185">
    <property type="entry name" value="INTN1_C_like"/>
    <property type="match status" value="1"/>
</dbReference>
<keyword evidence="3" id="KW-0233">DNA recombination</keyword>
<dbReference type="Gene3D" id="1.10.443.10">
    <property type="entry name" value="Intergrase catalytic core"/>
    <property type="match status" value="1"/>
</dbReference>
<dbReference type="InterPro" id="IPR011010">
    <property type="entry name" value="DNA_brk_join_enz"/>
</dbReference>
<accession>A0ABX1X1E2</accession>
<dbReference type="InterPro" id="IPR025269">
    <property type="entry name" value="SAM-like_dom"/>
</dbReference>
<dbReference type="Pfam" id="PF17293">
    <property type="entry name" value="Arm-DNA-bind_5"/>
    <property type="match status" value="1"/>
</dbReference>
<evidence type="ECO:0000313" key="6">
    <source>
        <dbReference type="Proteomes" id="UP000732105"/>
    </source>
</evidence>
<comment type="similarity">
    <text evidence="1">Belongs to the 'phage' integrase family.</text>
</comment>
<proteinExistence type="inferred from homology"/>
<dbReference type="Gene3D" id="1.10.150.130">
    <property type="match status" value="1"/>
</dbReference>
<name>A0ABX1X1E2_9BACT</name>
<gene>
    <name evidence="5" type="ORF">ELS83_20755</name>
</gene>
<dbReference type="InterPro" id="IPR050090">
    <property type="entry name" value="Tyrosine_recombinase_XerCD"/>
</dbReference>
<dbReference type="PROSITE" id="PS51898">
    <property type="entry name" value="TYR_RECOMBINASE"/>
    <property type="match status" value="1"/>
</dbReference>
<evidence type="ECO:0000256" key="2">
    <source>
        <dbReference type="ARBA" id="ARBA00023125"/>
    </source>
</evidence>
<dbReference type="InterPro" id="IPR010998">
    <property type="entry name" value="Integrase_recombinase_N"/>
</dbReference>
<dbReference type="EMBL" id="RZNH01000058">
    <property type="protein sequence ID" value="NOU62233.1"/>
    <property type="molecule type" value="Genomic_DNA"/>
</dbReference>
<dbReference type="InterPro" id="IPR035386">
    <property type="entry name" value="Arm-DNA-bind_5"/>
</dbReference>
<dbReference type="PANTHER" id="PTHR30349">
    <property type="entry name" value="PHAGE INTEGRASE-RELATED"/>
    <property type="match status" value="1"/>
</dbReference>